<name>D4N785_9CREN</name>
<accession>D4N785</accession>
<dbReference type="AlphaFoldDB" id="D4N785"/>
<protein>
    <submittedName>
        <fullName evidence="1">Uncharacterized protein</fullName>
    </submittedName>
</protein>
<reference evidence="1" key="1">
    <citation type="journal article" date="2010" name="Environ. Microbiol.">
        <title>Homologues of nitrite reductases in ammonia-oxidizing archaea: diversity and genomic context.</title>
        <authorList>
            <person name="Bartossek R."/>
            <person name="Nicol G.W."/>
            <person name="Lanzen A."/>
            <person name="Klenk H.P."/>
            <person name="Schleper C."/>
        </authorList>
    </citation>
    <scope>NUCLEOTIDE SEQUENCE</scope>
</reference>
<organism evidence="1">
    <name type="scientific">uncultured crenarchaeote 76h13</name>
    <dbReference type="NCBI Taxonomy" id="684059"/>
    <lineage>
        <taxon>Archaea</taxon>
        <taxon>Thermoproteota</taxon>
        <taxon>environmental samples</taxon>
    </lineage>
</organism>
<gene>
    <name evidence="1" type="ORF">76h13orf37</name>
</gene>
<dbReference type="EMBL" id="GU059108">
    <property type="protein sequence ID" value="ACY24571.1"/>
    <property type="molecule type" value="Genomic_DNA"/>
</dbReference>
<sequence>MEKARVRKHVHYDDETLEKMKRYYKIDDHDELLRFIKTHGLKNYHLDVDNSR</sequence>
<evidence type="ECO:0000313" key="1">
    <source>
        <dbReference type="EMBL" id="ACY24571.1"/>
    </source>
</evidence>
<proteinExistence type="predicted"/>